<reference evidence="2 3" key="1">
    <citation type="journal article" date="2021" name="Elife">
        <title>Chloroplast acquisition without the gene transfer in kleptoplastic sea slugs, Plakobranchus ocellatus.</title>
        <authorList>
            <person name="Maeda T."/>
            <person name="Takahashi S."/>
            <person name="Yoshida T."/>
            <person name="Shimamura S."/>
            <person name="Takaki Y."/>
            <person name="Nagai Y."/>
            <person name="Toyoda A."/>
            <person name="Suzuki Y."/>
            <person name="Arimoto A."/>
            <person name="Ishii H."/>
            <person name="Satoh N."/>
            <person name="Nishiyama T."/>
            <person name="Hasebe M."/>
            <person name="Maruyama T."/>
            <person name="Minagawa J."/>
            <person name="Obokata J."/>
            <person name="Shigenobu S."/>
        </authorList>
    </citation>
    <scope>NUCLEOTIDE SEQUENCE [LARGE SCALE GENOMIC DNA]</scope>
</reference>
<dbReference type="Proteomes" id="UP000762676">
    <property type="component" value="Unassembled WGS sequence"/>
</dbReference>
<keyword evidence="1" id="KW-0732">Signal</keyword>
<evidence type="ECO:0000313" key="2">
    <source>
        <dbReference type="EMBL" id="GFR95887.1"/>
    </source>
</evidence>
<name>A0AAV4HCK7_9GAST</name>
<protein>
    <submittedName>
        <fullName evidence="2">Uncharacterized protein</fullName>
    </submittedName>
</protein>
<evidence type="ECO:0000313" key="3">
    <source>
        <dbReference type="Proteomes" id="UP000762676"/>
    </source>
</evidence>
<evidence type="ECO:0000256" key="1">
    <source>
        <dbReference type="SAM" id="SignalP"/>
    </source>
</evidence>
<keyword evidence="3" id="KW-1185">Reference proteome</keyword>
<organism evidence="2 3">
    <name type="scientific">Elysia marginata</name>
    <dbReference type="NCBI Taxonomy" id="1093978"/>
    <lineage>
        <taxon>Eukaryota</taxon>
        <taxon>Metazoa</taxon>
        <taxon>Spiralia</taxon>
        <taxon>Lophotrochozoa</taxon>
        <taxon>Mollusca</taxon>
        <taxon>Gastropoda</taxon>
        <taxon>Heterobranchia</taxon>
        <taxon>Euthyneura</taxon>
        <taxon>Panpulmonata</taxon>
        <taxon>Sacoglossa</taxon>
        <taxon>Placobranchoidea</taxon>
        <taxon>Plakobranchidae</taxon>
        <taxon>Elysia</taxon>
    </lineage>
</organism>
<sequence>MCKLLILTCLLVAAAVTLLSPANADGLGDLFEGAQEVLECRTKCYNDFLSCDPLNYLQCDATYFQCWTACTYSYDDRRRLADEPVSPSAVLDFLRYGTRHSERARSAYNLVSLTSAEN</sequence>
<accession>A0AAV4HCK7</accession>
<feature type="signal peptide" evidence="1">
    <location>
        <begin position="1"/>
        <end position="24"/>
    </location>
</feature>
<proteinExistence type="predicted"/>
<comment type="caution">
    <text evidence="2">The sequence shown here is derived from an EMBL/GenBank/DDBJ whole genome shotgun (WGS) entry which is preliminary data.</text>
</comment>
<dbReference type="EMBL" id="BMAT01008953">
    <property type="protein sequence ID" value="GFR95887.1"/>
    <property type="molecule type" value="Genomic_DNA"/>
</dbReference>
<feature type="chain" id="PRO_5043394184" evidence="1">
    <location>
        <begin position="25"/>
        <end position="118"/>
    </location>
</feature>
<gene>
    <name evidence="2" type="ORF">ElyMa_004440000</name>
</gene>
<dbReference type="AlphaFoldDB" id="A0AAV4HCK7"/>